<dbReference type="PANTHER" id="PTHR30606">
    <property type="entry name" value="LIPID A BIOSYNTHESIS LAUROYL ACYLTRANSFERASE"/>
    <property type="match status" value="1"/>
</dbReference>
<dbReference type="AlphaFoldDB" id="A0A6J4IZ34"/>
<dbReference type="GO" id="GO:0005886">
    <property type="term" value="C:plasma membrane"/>
    <property type="evidence" value="ECO:0007669"/>
    <property type="project" value="UniProtKB-SubCell"/>
</dbReference>
<evidence type="ECO:0000256" key="4">
    <source>
        <dbReference type="ARBA" id="ARBA00022679"/>
    </source>
</evidence>
<comment type="subcellular location">
    <subcellularLocation>
        <location evidence="1">Cell inner membrane</location>
    </subcellularLocation>
</comment>
<accession>A0A6J4IZ34</accession>
<keyword evidence="3" id="KW-0997">Cell inner membrane</keyword>
<evidence type="ECO:0008006" key="9">
    <source>
        <dbReference type="Google" id="ProtNLM"/>
    </source>
</evidence>
<dbReference type="Pfam" id="PF03279">
    <property type="entry name" value="Lip_A_acyltrans"/>
    <property type="match status" value="1"/>
</dbReference>
<keyword evidence="4" id="KW-0808">Transferase</keyword>
<dbReference type="CDD" id="cd07984">
    <property type="entry name" value="LPLAT_LABLAT-like"/>
    <property type="match status" value="1"/>
</dbReference>
<sequence>MTNIPLRKRYYPLWWLLMGISALPFPVLYFISDILYGIIYYLIGYRRQVVAQNLLNAFPEKSTAERQAIAKQFYHNLTDIIVETIKLATIPEPELTKRVRILNPEIIDALTANGQLILAMGGHECNWEWGPPGGIPYFKCPIDSVYKPLSNEFFDAFILRTRSRLGPTLVRMKDTLRYLIQHKKEPRLFCMLSDQTPPRSEIQYWTTFMNQDAGFFVGADKIAASFKMPVFFIHAGRVGRGRYTFKLVPVIPSTEAQQTAFPVTEEFARMLENWIRENPADYLWSHRRWKHSRPADEVKNK</sequence>
<dbReference type="GO" id="GO:0016746">
    <property type="term" value="F:acyltransferase activity"/>
    <property type="evidence" value="ECO:0007669"/>
    <property type="project" value="UniProtKB-KW"/>
</dbReference>
<gene>
    <name evidence="8" type="ORF">AVDCRST_MAG95-2381</name>
</gene>
<keyword evidence="7" id="KW-1133">Transmembrane helix</keyword>
<dbReference type="PANTHER" id="PTHR30606:SF10">
    <property type="entry name" value="PHOSPHATIDYLINOSITOL MANNOSIDE ACYLTRANSFERASE"/>
    <property type="match status" value="1"/>
</dbReference>
<keyword evidence="7" id="KW-0812">Transmembrane</keyword>
<evidence type="ECO:0000313" key="8">
    <source>
        <dbReference type="EMBL" id="CAA9262797.1"/>
    </source>
</evidence>
<evidence type="ECO:0000256" key="5">
    <source>
        <dbReference type="ARBA" id="ARBA00023136"/>
    </source>
</evidence>
<proteinExistence type="predicted"/>
<dbReference type="EMBL" id="CADCTJ010000745">
    <property type="protein sequence ID" value="CAA9262797.1"/>
    <property type="molecule type" value="Genomic_DNA"/>
</dbReference>
<evidence type="ECO:0000256" key="3">
    <source>
        <dbReference type="ARBA" id="ARBA00022519"/>
    </source>
</evidence>
<keyword evidence="2" id="KW-1003">Cell membrane</keyword>
<reference evidence="8" key="1">
    <citation type="submission" date="2020-02" db="EMBL/GenBank/DDBJ databases">
        <authorList>
            <person name="Meier V. D."/>
        </authorList>
    </citation>
    <scope>NUCLEOTIDE SEQUENCE</scope>
    <source>
        <strain evidence="8">AVDCRST_MAG95</strain>
    </source>
</reference>
<protein>
    <recommendedName>
        <fullName evidence="9">Lipid A biosynthesis lauroyl acyltransferase</fullName>
    </recommendedName>
</protein>
<keyword evidence="5 7" id="KW-0472">Membrane</keyword>
<evidence type="ECO:0000256" key="1">
    <source>
        <dbReference type="ARBA" id="ARBA00004533"/>
    </source>
</evidence>
<name>A0A6J4IZ34_9BACT</name>
<evidence type="ECO:0000256" key="2">
    <source>
        <dbReference type="ARBA" id="ARBA00022475"/>
    </source>
</evidence>
<evidence type="ECO:0000256" key="7">
    <source>
        <dbReference type="SAM" id="Phobius"/>
    </source>
</evidence>
<dbReference type="GO" id="GO:0009247">
    <property type="term" value="P:glycolipid biosynthetic process"/>
    <property type="evidence" value="ECO:0007669"/>
    <property type="project" value="UniProtKB-ARBA"/>
</dbReference>
<evidence type="ECO:0000256" key="6">
    <source>
        <dbReference type="ARBA" id="ARBA00023315"/>
    </source>
</evidence>
<organism evidence="8">
    <name type="scientific">uncultured Adhaeribacter sp</name>
    <dbReference type="NCBI Taxonomy" id="448109"/>
    <lineage>
        <taxon>Bacteria</taxon>
        <taxon>Pseudomonadati</taxon>
        <taxon>Bacteroidota</taxon>
        <taxon>Cytophagia</taxon>
        <taxon>Cytophagales</taxon>
        <taxon>Hymenobacteraceae</taxon>
        <taxon>Adhaeribacter</taxon>
        <taxon>environmental samples</taxon>
    </lineage>
</organism>
<feature type="transmembrane region" description="Helical" evidence="7">
    <location>
        <begin position="12"/>
        <end position="43"/>
    </location>
</feature>
<keyword evidence="6" id="KW-0012">Acyltransferase</keyword>
<dbReference type="InterPro" id="IPR004960">
    <property type="entry name" value="LipA_acyltrans"/>
</dbReference>